<accession>A0A9D4CI78</accession>
<reference evidence="1" key="1">
    <citation type="journal article" date="2019" name="bioRxiv">
        <title>The Genome of the Zebra Mussel, Dreissena polymorpha: A Resource for Invasive Species Research.</title>
        <authorList>
            <person name="McCartney M.A."/>
            <person name="Auch B."/>
            <person name="Kono T."/>
            <person name="Mallez S."/>
            <person name="Zhang Y."/>
            <person name="Obille A."/>
            <person name="Becker A."/>
            <person name="Abrahante J.E."/>
            <person name="Garbe J."/>
            <person name="Badalamenti J.P."/>
            <person name="Herman A."/>
            <person name="Mangelson H."/>
            <person name="Liachko I."/>
            <person name="Sullivan S."/>
            <person name="Sone E.D."/>
            <person name="Koren S."/>
            <person name="Silverstein K.A.T."/>
            <person name="Beckman K.B."/>
            <person name="Gohl D.M."/>
        </authorList>
    </citation>
    <scope>NUCLEOTIDE SEQUENCE</scope>
    <source>
        <strain evidence="1">Duluth1</strain>
        <tissue evidence="1">Whole animal</tissue>
    </source>
</reference>
<reference evidence="1" key="2">
    <citation type="submission" date="2020-11" db="EMBL/GenBank/DDBJ databases">
        <authorList>
            <person name="McCartney M.A."/>
            <person name="Auch B."/>
            <person name="Kono T."/>
            <person name="Mallez S."/>
            <person name="Becker A."/>
            <person name="Gohl D.M."/>
            <person name="Silverstein K.A.T."/>
            <person name="Koren S."/>
            <person name="Bechman K.B."/>
            <person name="Herman A."/>
            <person name="Abrahante J.E."/>
            <person name="Garbe J."/>
        </authorList>
    </citation>
    <scope>NUCLEOTIDE SEQUENCE</scope>
    <source>
        <strain evidence="1">Duluth1</strain>
        <tissue evidence="1">Whole animal</tissue>
    </source>
</reference>
<evidence type="ECO:0000313" key="1">
    <source>
        <dbReference type="EMBL" id="KAH3725402.1"/>
    </source>
</evidence>
<keyword evidence="2" id="KW-1185">Reference proteome</keyword>
<protein>
    <submittedName>
        <fullName evidence="1">Uncharacterized protein</fullName>
    </submittedName>
</protein>
<sequence>MVQHNGEHGCITCEEPGKVYKQGKGHCQGYPLNDTPTTMRTVDTVLSNALRRL</sequence>
<name>A0A9D4CI78_DREPO</name>
<proteinExistence type="predicted"/>
<evidence type="ECO:0000313" key="2">
    <source>
        <dbReference type="Proteomes" id="UP000828390"/>
    </source>
</evidence>
<organism evidence="1 2">
    <name type="scientific">Dreissena polymorpha</name>
    <name type="common">Zebra mussel</name>
    <name type="synonym">Mytilus polymorpha</name>
    <dbReference type="NCBI Taxonomy" id="45954"/>
    <lineage>
        <taxon>Eukaryota</taxon>
        <taxon>Metazoa</taxon>
        <taxon>Spiralia</taxon>
        <taxon>Lophotrochozoa</taxon>
        <taxon>Mollusca</taxon>
        <taxon>Bivalvia</taxon>
        <taxon>Autobranchia</taxon>
        <taxon>Heteroconchia</taxon>
        <taxon>Euheterodonta</taxon>
        <taxon>Imparidentia</taxon>
        <taxon>Neoheterodontei</taxon>
        <taxon>Myida</taxon>
        <taxon>Dreissenoidea</taxon>
        <taxon>Dreissenidae</taxon>
        <taxon>Dreissena</taxon>
    </lineage>
</organism>
<dbReference type="EMBL" id="JAIWYP010000012">
    <property type="protein sequence ID" value="KAH3725402.1"/>
    <property type="molecule type" value="Genomic_DNA"/>
</dbReference>
<dbReference type="Proteomes" id="UP000828390">
    <property type="component" value="Unassembled WGS sequence"/>
</dbReference>
<comment type="caution">
    <text evidence="1">The sequence shown here is derived from an EMBL/GenBank/DDBJ whole genome shotgun (WGS) entry which is preliminary data.</text>
</comment>
<gene>
    <name evidence="1" type="ORF">DPMN_051235</name>
</gene>
<dbReference type="AlphaFoldDB" id="A0A9D4CI78"/>